<dbReference type="STRING" id="758820.SAMN00777080_1550"/>
<evidence type="ECO:0000256" key="1">
    <source>
        <dbReference type="SAM" id="Phobius"/>
    </source>
</evidence>
<name>A0A1W2H274_9BACT</name>
<dbReference type="EMBL" id="LT838813">
    <property type="protein sequence ID" value="SMD42979.1"/>
    <property type="molecule type" value="Genomic_DNA"/>
</dbReference>
<feature type="transmembrane region" description="Helical" evidence="1">
    <location>
        <begin position="99"/>
        <end position="118"/>
    </location>
</feature>
<keyword evidence="1" id="KW-0472">Membrane</keyword>
<evidence type="ECO:0000313" key="3">
    <source>
        <dbReference type="Proteomes" id="UP000192333"/>
    </source>
</evidence>
<gene>
    <name evidence="2" type="ORF">SAMN00777080_1550</name>
</gene>
<dbReference type="AlphaFoldDB" id="A0A1W2H274"/>
<organism evidence="2 3">
    <name type="scientific">Aquiflexum balticum DSM 16537</name>
    <dbReference type="NCBI Taxonomy" id="758820"/>
    <lineage>
        <taxon>Bacteria</taxon>
        <taxon>Pseudomonadati</taxon>
        <taxon>Bacteroidota</taxon>
        <taxon>Cytophagia</taxon>
        <taxon>Cytophagales</taxon>
        <taxon>Cyclobacteriaceae</taxon>
        <taxon>Aquiflexum</taxon>
    </lineage>
</organism>
<proteinExistence type="predicted"/>
<evidence type="ECO:0000313" key="2">
    <source>
        <dbReference type="EMBL" id="SMD42979.1"/>
    </source>
</evidence>
<dbReference type="OrthoDB" id="1451921at2"/>
<dbReference type="InterPro" id="IPR011990">
    <property type="entry name" value="TPR-like_helical_dom_sf"/>
</dbReference>
<dbReference type="RefSeq" id="WP_157370098.1">
    <property type="nucleotide sequence ID" value="NZ_LT838813.1"/>
</dbReference>
<keyword evidence="1" id="KW-0812">Transmembrane</keyword>
<protein>
    <submittedName>
        <fullName evidence="2">Uncharacterized protein</fullName>
    </submittedName>
</protein>
<keyword evidence="1" id="KW-1133">Transmembrane helix</keyword>
<dbReference type="Proteomes" id="UP000192333">
    <property type="component" value="Chromosome I"/>
</dbReference>
<keyword evidence="3" id="KW-1185">Reference proteome</keyword>
<dbReference type="SUPFAM" id="SSF48452">
    <property type="entry name" value="TPR-like"/>
    <property type="match status" value="1"/>
</dbReference>
<reference evidence="3" key="1">
    <citation type="submission" date="2017-04" db="EMBL/GenBank/DDBJ databases">
        <authorList>
            <person name="Varghese N."/>
            <person name="Submissions S."/>
        </authorList>
    </citation>
    <scope>NUCLEOTIDE SEQUENCE [LARGE SCALE GENOMIC DNA]</scope>
    <source>
        <strain evidence="3">DSM 16537</strain>
    </source>
</reference>
<sequence length="256" mass="29586">MKNNNHISQEEFEKFERFILGHMADQERIAFEKEIASDKILSQKLEDMKVILEGVEEAAFRNNLDKIHQELELDTSKPTEIKKPDFIKENIHLFPWKPISIAASLLLTIGFFVWLFLLKPDPNEKLFLAYFQADPGLVTAMSSASNYEFDRAMVDYKSANYQEAITRWEKLIQDKPENDTLQFFLGASHLALKKADPAIFYFDAVATNENSNFQKDAIWYLGLAYVLEGKEDRAVEVLLQSQDPQAIELLKELTEK</sequence>
<accession>A0A1W2H274</accession>
<dbReference type="Gene3D" id="1.25.40.10">
    <property type="entry name" value="Tetratricopeptide repeat domain"/>
    <property type="match status" value="1"/>
</dbReference>